<dbReference type="PROSITE" id="PS50112">
    <property type="entry name" value="PAS"/>
    <property type="match status" value="2"/>
</dbReference>
<dbReference type="Pfam" id="PF07228">
    <property type="entry name" value="SpoIIE"/>
    <property type="match status" value="1"/>
</dbReference>
<dbReference type="eggNOG" id="COG2208">
    <property type="taxonomic scope" value="Bacteria"/>
</dbReference>
<evidence type="ECO:0000313" key="4">
    <source>
        <dbReference type="EMBL" id="EIJ43002.1"/>
    </source>
</evidence>
<dbReference type="RefSeq" id="WP_002689868.1">
    <property type="nucleotide sequence ID" value="NZ_JH600070.1"/>
</dbReference>
<dbReference type="InterPro" id="IPR000700">
    <property type="entry name" value="PAS-assoc_C"/>
</dbReference>
<dbReference type="Pfam" id="PF13191">
    <property type="entry name" value="AAA_16"/>
    <property type="match status" value="1"/>
</dbReference>
<dbReference type="PANTHER" id="PTHR43642">
    <property type="entry name" value="HYBRID SIGNAL TRANSDUCTION HISTIDINE KINASE G"/>
    <property type="match status" value="1"/>
</dbReference>
<dbReference type="SMART" id="SM00331">
    <property type="entry name" value="PP2C_SIG"/>
    <property type="match status" value="1"/>
</dbReference>
<dbReference type="InterPro" id="IPR029016">
    <property type="entry name" value="GAF-like_dom_sf"/>
</dbReference>
<dbReference type="SMART" id="SM00086">
    <property type="entry name" value="PAC"/>
    <property type="match status" value="2"/>
</dbReference>
<dbReference type="Proteomes" id="UP000005744">
    <property type="component" value="Unassembled WGS sequence"/>
</dbReference>
<dbReference type="GO" id="GO:0004672">
    <property type="term" value="F:protein kinase activity"/>
    <property type="evidence" value="ECO:0007669"/>
    <property type="project" value="InterPro"/>
</dbReference>
<dbReference type="OrthoDB" id="9801841at2"/>
<dbReference type="InterPro" id="IPR000014">
    <property type="entry name" value="PAS"/>
</dbReference>
<dbReference type="Pfam" id="PF00069">
    <property type="entry name" value="Pkinase"/>
    <property type="match status" value="1"/>
</dbReference>
<dbReference type="InterPro" id="IPR001610">
    <property type="entry name" value="PAC"/>
</dbReference>
<dbReference type="GO" id="GO:0005524">
    <property type="term" value="F:ATP binding"/>
    <property type="evidence" value="ECO:0007669"/>
    <property type="project" value="InterPro"/>
</dbReference>
<proteinExistence type="predicted"/>
<gene>
    <name evidence="4" type="ORF">BegalDRAFT_2138</name>
</gene>
<dbReference type="Gene3D" id="3.30.450.20">
    <property type="entry name" value="PAS domain"/>
    <property type="match status" value="2"/>
</dbReference>
<dbReference type="Gene3D" id="3.30.450.40">
    <property type="match status" value="1"/>
</dbReference>
<accession>I3CHA9</accession>
<dbReference type="SUPFAM" id="SSF56112">
    <property type="entry name" value="Protein kinase-like (PK-like)"/>
    <property type="match status" value="1"/>
</dbReference>
<dbReference type="InterPro" id="IPR001932">
    <property type="entry name" value="PPM-type_phosphatase-like_dom"/>
</dbReference>
<dbReference type="eggNOG" id="COG3899">
    <property type="taxonomic scope" value="Bacteria"/>
</dbReference>
<protein>
    <submittedName>
        <fullName evidence="4">PAS domain S-box</fullName>
    </submittedName>
</protein>
<dbReference type="SUPFAM" id="SSF55785">
    <property type="entry name" value="PYP-like sensor domain (PAS domain)"/>
    <property type="match status" value="2"/>
</dbReference>
<dbReference type="InterPro" id="IPR003018">
    <property type="entry name" value="GAF"/>
</dbReference>
<dbReference type="PANTHER" id="PTHR43642:SF1">
    <property type="entry name" value="HYBRID SIGNAL TRANSDUCTION HISTIDINE KINASE G"/>
    <property type="match status" value="1"/>
</dbReference>
<dbReference type="SMART" id="SM00065">
    <property type="entry name" value="GAF"/>
    <property type="match status" value="1"/>
</dbReference>
<dbReference type="Pfam" id="PF01590">
    <property type="entry name" value="GAF"/>
    <property type="match status" value="1"/>
</dbReference>
<feature type="domain" description="PAS" evidence="2">
    <location>
        <begin position="1492"/>
        <end position="1545"/>
    </location>
</feature>
<dbReference type="Gene3D" id="1.10.510.10">
    <property type="entry name" value="Transferase(Phosphotransferase) domain 1"/>
    <property type="match status" value="1"/>
</dbReference>
<feature type="domain" description="PAS" evidence="2">
    <location>
        <begin position="1623"/>
        <end position="1681"/>
    </location>
</feature>
<dbReference type="Gene3D" id="3.40.50.300">
    <property type="entry name" value="P-loop containing nucleotide triphosphate hydrolases"/>
    <property type="match status" value="1"/>
</dbReference>
<dbReference type="InterPro" id="IPR053159">
    <property type="entry name" value="Hybrid_Histidine_Kinase"/>
</dbReference>
<dbReference type="SUPFAM" id="SSF52540">
    <property type="entry name" value="P-loop containing nucleoside triphosphate hydrolases"/>
    <property type="match status" value="1"/>
</dbReference>
<dbReference type="Pfam" id="PF13426">
    <property type="entry name" value="PAS_9"/>
    <property type="match status" value="2"/>
</dbReference>
<dbReference type="InterPro" id="IPR041664">
    <property type="entry name" value="AAA_16"/>
</dbReference>
<dbReference type="InterPro" id="IPR035965">
    <property type="entry name" value="PAS-like_dom_sf"/>
</dbReference>
<evidence type="ECO:0000313" key="5">
    <source>
        <dbReference type="Proteomes" id="UP000005744"/>
    </source>
</evidence>
<dbReference type="STRING" id="395493.BegalDRAFT_2138"/>
<evidence type="ECO:0000259" key="1">
    <source>
        <dbReference type="PROSITE" id="PS50011"/>
    </source>
</evidence>
<dbReference type="SUPFAM" id="SSF55781">
    <property type="entry name" value="GAF domain-like"/>
    <property type="match status" value="1"/>
</dbReference>
<dbReference type="PROSITE" id="PS50113">
    <property type="entry name" value="PAC"/>
    <property type="match status" value="1"/>
</dbReference>
<dbReference type="InterPro" id="IPR000719">
    <property type="entry name" value="Prot_kinase_dom"/>
</dbReference>
<evidence type="ECO:0000259" key="3">
    <source>
        <dbReference type="PROSITE" id="PS50113"/>
    </source>
</evidence>
<dbReference type="HOGENOM" id="CLU_000445_34_1_6"/>
<dbReference type="Gene3D" id="3.60.40.10">
    <property type="entry name" value="PPM-type phosphatase domain"/>
    <property type="match status" value="1"/>
</dbReference>
<dbReference type="SMART" id="SM00091">
    <property type="entry name" value="PAS"/>
    <property type="match status" value="2"/>
</dbReference>
<dbReference type="InterPro" id="IPR027417">
    <property type="entry name" value="P-loop_NTPase"/>
</dbReference>
<dbReference type="InterPro" id="IPR036457">
    <property type="entry name" value="PPM-type-like_dom_sf"/>
</dbReference>
<dbReference type="PROSITE" id="PS50011">
    <property type="entry name" value="PROTEIN_KINASE_DOM"/>
    <property type="match status" value="1"/>
</dbReference>
<organism evidence="4 5">
    <name type="scientific">Beggiatoa alba B18LD</name>
    <dbReference type="NCBI Taxonomy" id="395493"/>
    <lineage>
        <taxon>Bacteria</taxon>
        <taxon>Pseudomonadati</taxon>
        <taxon>Pseudomonadota</taxon>
        <taxon>Gammaproteobacteria</taxon>
        <taxon>Thiotrichales</taxon>
        <taxon>Thiotrichaceae</taxon>
        <taxon>Beggiatoa</taxon>
    </lineage>
</organism>
<dbReference type="InterPro" id="IPR011009">
    <property type="entry name" value="Kinase-like_dom_sf"/>
</dbReference>
<dbReference type="EMBL" id="JH600070">
    <property type="protein sequence ID" value="EIJ43002.1"/>
    <property type="molecule type" value="Genomic_DNA"/>
</dbReference>
<feature type="domain" description="PAC" evidence="3">
    <location>
        <begin position="1696"/>
        <end position="1746"/>
    </location>
</feature>
<dbReference type="CDD" id="cd14014">
    <property type="entry name" value="STKc_PknB_like"/>
    <property type="match status" value="1"/>
</dbReference>
<dbReference type="NCBIfam" id="TIGR00229">
    <property type="entry name" value="sensory_box"/>
    <property type="match status" value="2"/>
</dbReference>
<dbReference type="CDD" id="cd00130">
    <property type="entry name" value="PAS"/>
    <property type="match status" value="2"/>
</dbReference>
<evidence type="ECO:0000259" key="2">
    <source>
        <dbReference type="PROSITE" id="PS50112"/>
    </source>
</evidence>
<feature type="domain" description="Protein kinase" evidence="1">
    <location>
        <begin position="7"/>
        <end position="274"/>
    </location>
</feature>
<sequence>MLTLPGYRIDDQIYEGTQSIAYRATRVSDALPVVLKLLKSDYPSPLELAQYQREYDILRRLHSANLTNQESNIIQVYALEKYKNTLVMVLEDIAGVSLKEWLHNRELNLITFLFLAIKITQAVGEIHAEHIIHKDINPSNIVYNAETGQLKLIDFGIASVLPRENPALKNIEKLEGTLHYLSPEQTGRVNRPLDYRTDFYSLGVTLYEMLVGQLPFNTGDLLELIHAHIAKQPALPHTIRTDVPLVLSNVILCLLEKNAELRYQSAYGLQMDLTRCFEYCNRQEALATFELRQDDITTVLQIPEKLYGNSRAVIELLDAFERVSQGCTEMVLVSGDEGVGKTTVVNELYKPVLQQQGHFISGKFGQFQSTTPYTAILDVFGELVRQVLTESEAQLAKWKKRILQALGKNGQLIVDVIPEVALIIGEQPATEQNVGFLEAQNRFNRVFLSFMKVFCQPSHPLAIVLDDLQWADTASLKLLSMLLRDEETRYLLVIGVYRQHEVDELHPLRLTLDELRQSMTITLQITLQPLDLEAITQLLMDTLHADRQRVHPLAEIVLNKTDGNPLFIQQFVKTLHDEGLLSLNFQSSENGQRQPIWQWHLEAIEEASITDNVADLLVQKLQKLPEETQHLLSLAACLGNPFDVSIIAMLAGDEVLTTTQRLLPALEANLIAPLNGSHPNLFRFLHNRVQETAYNLLSNIAKQKNHVLIGHLLCKELGAEKTIEELFEITNHFNLGLPLITNTEDKVLVAELNLLAAKRAKTAAAYDSAFRYLSAALELFTPHAWQTHYSLILEITVEGTEVAYYIGDIDEMERLALRVLRYARTLLDKIRVYEVRIQAARSQGRFRDALNIARHVLRKLDIKLPDNPNKWRIWWAELRMKLTLTAGDRPNLLELPLMHQPEKLAAMRILNHATSAAYAAQPNLMPLIIFRLIQLSVDFGNTTVSAYAYATYGQRLCGTGFIDSGYQFGELAIQLSERLNKREFRTKTFFIVNAFIRHWRTPVRDILNPLRDVWQLGLEMGEFDFASLSMFARLAYAALIGESLETLEKEMSAYSQEIRQLRQVVAANLIDIYHQSILNLRGQLLENPSQLIGLVYNETEQVAFYEKHNNRTALYHNYFNKAILAYYFQEPYKAQDYIQQAGKYLNGTIGSVPFAFFHFYESLILLSIYPQVTPREQKSILHTVDSNQKKIQTWASFSPANQQHKYYLVAAERERALKHDKEAREYYDLAIHLAHEQGYLNEEALACELAGEFYLQRGLVKYAYACLRDAHYTYIRWGALAKAKELEARHSNLFTQRNSNNNTTTITTFITQQGSPNMLDFSSILKASQASASELDLSKLLKKLMQIVLENAGAERSLLVLEQNGHWVIEAEGSLNTEHVEILQDLPLENAALSIPITLVNYVIRVQDCVVLNDACNLGKFTRDPYIASQQIKSILCMPMLNKGALSGILYLENNLSTGVFTPERVEILSLLSNQMAISLDNARLYKTLGENEERLRIITDTTPIALSISRPEDGLILYANPRIESVFGLPPNTLINQYRTVDFYRNSQDREKVMGAFRRFGSVSNYEVEFRNVYNQTVWVALFVHPIRFSNQNVLLSAYYDITDIKNAEEERLRFTRALQESEERFRVIAETMPVPIFIIQPESGVILYANQQSSQTFGYDIPELVEHSILELYRTPNDQRNYISLYKQNKGKVKDYEVEFLRADNTTVWVAISTQQATYAGERVILAALHDITDRKRAEQEHIRLIEILRHNEQLASENARMGAELSVSRQLQRMLLPTDIELTQLDYLDIAAFMEPAEEVGGDYYDILQYGEHTLIGIGDVTGHGLESGVIMLMIQMAVRTLLETQLTSPEAFLPIINRAVYGNIQRMGSDKSLTLSLVDCYPSPLDSSLTIVRMTGQHEEVLLVRQTGQIERINTTTLGFPIGLEENIQDLVGYQEVILEIGDGLVLYTDGVTEALNAEKHQYGIKRLCDVISQHWQKSVEQISKTVIADVRDYLEGDKLKDDITLLVIKKCK</sequence>
<reference evidence="4 5" key="1">
    <citation type="submission" date="2011-11" db="EMBL/GenBank/DDBJ databases">
        <title>Improved High-Quality Draft sequence of Beggiatoa alba B18lD.</title>
        <authorList>
            <consortium name="US DOE Joint Genome Institute"/>
            <person name="Lucas S."/>
            <person name="Han J."/>
            <person name="Lapidus A."/>
            <person name="Cheng J.-F."/>
            <person name="Goodwin L."/>
            <person name="Pitluck S."/>
            <person name="Peters L."/>
            <person name="Mikhailova N."/>
            <person name="Held B."/>
            <person name="Detter J.C."/>
            <person name="Han C."/>
            <person name="Tapia R."/>
            <person name="Land M."/>
            <person name="Hauser L."/>
            <person name="Kyrpides N."/>
            <person name="Ivanova N."/>
            <person name="Pagani I."/>
            <person name="Samuel K."/>
            <person name="Teske A."/>
            <person name="Mueller J."/>
            <person name="Woyke T."/>
        </authorList>
    </citation>
    <scope>NUCLEOTIDE SEQUENCE [LARGE SCALE GENOMIC DNA]</scope>
    <source>
        <strain evidence="4 5">B18LD</strain>
    </source>
</reference>
<dbReference type="eggNOG" id="COG0515">
    <property type="taxonomic scope" value="Bacteria"/>
</dbReference>
<name>I3CHA9_9GAMM</name>
<keyword evidence="5" id="KW-1185">Reference proteome</keyword>